<evidence type="ECO:0000313" key="9">
    <source>
        <dbReference type="EnsemblMetazoa" id="XP_030847409"/>
    </source>
</evidence>
<dbReference type="PANTHER" id="PTHR13481">
    <property type="entry name" value="SREBP REGULATING GENE PROTEIN"/>
    <property type="match status" value="1"/>
</dbReference>
<evidence type="ECO:0000256" key="3">
    <source>
        <dbReference type="ARBA" id="ARBA00022989"/>
    </source>
</evidence>
<protein>
    <recommendedName>
        <fullName evidence="8">SREBP regulating gene protein</fullName>
    </recommendedName>
</protein>
<reference evidence="10" key="1">
    <citation type="submission" date="2015-02" db="EMBL/GenBank/DDBJ databases">
        <title>Genome sequencing for Strongylocentrotus purpuratus.</title>
        <authorList>
            <person name="Murali S."/>
            <person name="Liu Y."/>
            <person name="Vee V."/>
            <person name="English A."/>
            <person name="Wang M."/>
            <person name="Skinner E."/>
            <person name="Han Y."/>
            <person name="Muzny D.M."/>
            <person name="Worley K.C."/>
            <person name="Gibbs R.A."/>
        </authorList>
    </citation>
    <scope>NUCLEOTIDE SEQUENCE</scope>
</reference>
<reference evidence="9" key="2">
    <citation type="submission" date="2021-01" db="UniProtKB">
        <authorList>
            <consortium name="EnsemblMetazoa"/>
        </authorList>
    </citation>
    <scope>IDENTIFICATION</scope>
</reference>
<keyword evidence="6" id="KW-0325">Glycoprotein</keyword>
<comment type="subcellular location">
    <subcellularLocation>
        <location evidence="1">Golgi apparatus membrane</location>
        <topology evidence="1">Single-pass membrane protein</topology>
    </subcellularLocation>
</comment>
<dbReference type="OMA" id="CYGEDPP"/>
<keyword evidence="4" id="KW-0333">Golgi apparatus</keyword>
<dbReference type="KEGG" id="spu:592673"/>
<organism evidence="9 10">
    <name type="scientific">Strongylocentrotus purpuratus</name>
    <name type="common">Purple sea urchin</name>
    <dbReference type="NCBI Taxonomy" id="7668"/>
    <lineage>
        <taxon>Eukaryota</taxon>
        <taxon>Metazoa</taxon>
        <taxon>Echinodermata</taxon>
        <taxon>Eleutherozoa</taxon>
        <taxon>Echinozoa</taxon>
        <taxon>Echinoidea</taxon>
        <taxon>Euechinoidea</taxon>
        <taxon>Echinacea</taxon>
        <taxon>Camarodonta</taxon>
        <taxon>Echinidea</taxon>
        <taxon>Strongylocentrotidae</taxon>
        <taxon>Strongylocentrotus</taxon>
    </lineage>
</organism>
<dbReference type="RefSeq" id="XP_030847409.1">
    <property type="nucleotide sequence ID" value="XM_030991549.1"/>
</dbReference>
<proteinExistence type="inferred from homology"/>
<dbReference type="RefSeq" id="XP_030847410.1">
    <property type="nucleotide sequence ID" value="XM_030991550.1"/>
</dbReference>
<keyword evidence="5" id="KW-0472">Membrane</keyword>
<evidence type="ECO:0000256" key="1">
    <source>
        <dbReference type="ARBA" id="ARBA00004194"/>
    </source>
</evidence>
<dbReference type="PANTHER" id="PTHR13481:SF0">
    <property type="entry name" value="SREBP REGULATING GENE PROTEIN"/>
    <property type="match status" value="1"/>
</dbReference>
<evidence type="ECO:0000256" key="2">
    <source>
        <dbReference type="ARBA" id="ARBA00022692"/>
    </source>
</evidence>
<evidence type="ECO:0000256" key="4">
    <source>
        <dbReference type="ARBA" id="ARBA00023034"/>
    </source>
</evidence>
<dbReference type="FunCoup" id="A0A7M7PD46">
    <property type="interactions" value="844"/>
</dbReference>
<dbReference type="Proteomes" id="UP000007110">
    <property type="component" value="Unassembled WGS sequence"/>
</dbReference>
<evidence type="ECO:0000256" key="7">
    <source>
        <dbReference type="ARBA" id="ARBA00023461"/>
    </source>
</evidence>
<dbReference type="Pfam" id="PF10218">
    <property type="entry name" value="SPRING1"/>
    <property type="match status" value="1"/>
</dbReference>
<evidence type="ECO:0000256" key="5">
    <source>
        <dbReference type="ARBA" id="ARBA00023136"/>
    </source>
</evidence>
<dbReference type="GO" id="GO:0000139">
    <property type="term" value="C:Golgi membrane"/>
    <property type="evidence" value="ECO:0007669"/>
    <property type="project" value="UniProtKB-SubCell"/>
</dbReference>
<dbReference type="AlphaFoldDB" id="A0A7M7PD46"/>
<dbReference type="GeneID" id="592673"/>
<name>A0A7M7PD46_STRPU</name>
<keyword evidence="10" id="KW-1185">Reference proteome</keyword>
<evidence type="ECO:0000256" key="6">
    <source>
        <dbReference type="ARBA" id="ARBA00023180"/>
    </source>
</evidence>
<keyword evidence="2" id="KW-0812">Transmembrane</keyword>
<dbReference type="InterPro" id="IPR019352">
    <property type="entry name" value="SPRING1"/>
</dbReference>
<dbReference type="EnsemblMetazoa" id="XM_030991549">
    <property type="protein sequence ID" value="XP_030847409"/>
    <property type="gene ID" value="LOC592673"/>
</dbReference>
<dbReference type="OrthoDB" id="70142at2759"/>
<dbReference type="CTD" id="79794"/>
<dbReference type="GO" id="GO:2000640">
    <property type="term" value="P:positive regulation of SREBP signaling pathway"/>
    <property type="evidence" value="ECO:0007669"/>
    <property type="project" value="InterPro"/>
</dbReference>
<sequence>MFPIRFLRKRWVLAVIFLLSVTYYLYETSRQVPITISDQFQDVVPTPQQISLRTRTSAKLKFNLTSCRNSRQGKTFVVDEKAYVCSWKDLLANGCCNPEAKSSSLHNCNGCSKNGCCVMYERCVSCCMHPEKERVLQDMLGKASHTFRLLFQSVADHFELCLTKCRTSSQSVQHENTYRDPDAKHCYGEIQPELKLNS</sequence>
<evidence type="ECO:0000256" key="8">
    <source>
        <dbReference type="ARBA" id="ARBA00023485"/>
    </source>
</evidence>
<dbReference type="InParanoid" id="A0A7M7PD46"/>
<comment type="similarity">
    <text evidence="7">Belongs to the SPRING family.</text>
</comment>
<dbReference type="EnsemblMetazoa" id="XM_030991550">
    <property type="protein sequence ID" value="XP_030847410"/>
    <property type="gene ID" value="LOC592673"/>
</dbReference>
<evidence type="ECO:0000313" key="10">
    <source>
        <dbReference type="Proteomes" id="UP000007110"/>
    </source>
</evidence>
<keyword evidence="3" id="KW-1133">Transmembrane helix</keyword>
<accession>A0A7M7PD46</accession>